<dbReference type="EMBL" id="WMEO01000036">
    <property type="protein sequence ID" value="MYL17931.1"/>
    <property type="molecule type" value="Genomic_DNA"/>
</dbReference>
<dbReference type="CDD" id="cd03230">
    <property type="entry name" value="ABC_DR_subfamily_A"/>
    <property type="match status" value="1"/>
</dbReference>
<dbReference type="InterPro" id="IPR050763">
    <property type="entry name" value="ABC_transporter_ATP-binding"/>
</dbReference>
<dbReference type="SUPFAM" id="SSF52540">
    <property type="entry name" value="P-loop containing nucleoside triphosphate hydrolases"/>
    <property type="match status" value="1"/>
</dbReference>
<dbReference type="GO" id="GO:0016887">
    <property type="term" value="F:ATP hydrolysis activity"/>
    <property type="evidence" value="ECO:0007669"/>
    <property type="project" value="InterPro"/>
</dbReference>
<organism evidence="7 8">
    <name type="scientific">Halorubrum distributum</name>
    <dbReference type="NCBI Taxonomy" id="29283"/>
    <lineage>
        <taxon>Archaea</taxon>
        <taxon>Methanobacteriati</taxon>
        <taxon>Methanobacteriota</taxon>
        <taxon>Stenosarchaea group</taxon>
        <taxon>Halobacteria</taxon>
        <taxon>Halobacteriales</taxon>
        <taxon>Haloferacaceae</taxon>
        <taxon>Halorubrum</taxon>
        <taxon>Halorubrum distributum group</taxon>
    </lineage>
</organism>
<accession>A0A6B1IHK2</accession>
<keyword evidence="2" id="KW-0813">Transport</keyword>
<dbReference type="PROSITE" id="PS50893">
    <property type="entry name" value="ABC_TRANSPORTER_2"/>
    <property type="match status" value="1"/>
</dbReference>
<dbReference type="SMART" id="SM00382">
    <property type="entry name" value="AAA"/>
    <property type="match status" value="1"/>
</dbReference>
<dbReference type="PANTHER" id="PTHR42711">
    <property type="entry name" value="ABC TRANSPORTER ATP-BINDING PROTEIN"/>
    <property type="match status" value="1"/>
</dbReference>
<dbReference type="AlphaFoldDB" id="A0A6B1IHK2"/>
<gene>
    <name evidence="7" type="ORF">GLW36_14920</name>
</gene>
<evidence type="ECO:0000256" key="4">
    <source>
        <dbReference type="ARBA" id="ARBA00022840"/>
    </source>
</evidence>
<proteinExistence type="inferred from homology"/>
<sequence>MDETATDAAVDAPGEGAGPGAAPAEADEGAGPSAPDAAGGDPVVVGEGVRKSYGDVDALDGVDLDVAAGEVFGLIGPNGAGKTTLVRALTGTTEAEGDLRVFGAPPREVDPARIGLLPQSFDPPARLTARELVDYYGGLYDAARDTESVLDDVGMADDADAWYETLSGGQKRRTCVATAVVNDPDLLFLDEPTTGIDPAGRRAIHRLIERLAAGGTTVFLTSHAMDEVERLADRVAMLRDGRVVASGAPERLVAEHGGAPRLDATLADPTTEATVETVAAGVRERLGGEPTVEATDDGLRVRGVRPEAIGDAVAALDDAGVAFDSLSWSEPSLEDVYLRLTGEEYARRGGEGGTAETVPDGGGATETPSEGGDR</sequence>
<evidence type="ECO:0000256" key="2">
    <source>
        <dbReference type="ARBA" id="ARBA00022448"/>
    </source>
</evidence>
<evidence type="ECO:0000256" key="5">
    <source>
        <dbReference type="SAM" id="MobiDB-lite"/>
    </source>
</evidence>
<keyword evidence="4 7" id="KW-0067">ATP-binding</keyword>
<evidence type="ECO:0000256" key="3">
    <source>
        <dbReference type="ARBA" id="ARBA00022741"/>
    </source>
</evidence>
<dbReference type="Pfam" id="PF00005">
    <property type="entry name" value="ABC_tran"/>
    <property type="match status" value="1"/>
</dbReference>
<evidence type="ECO:0000313" key="7">
    <source>
        <dbReference type="EMBL" id="MYL17931.1"/>
    </source>
</evidence>
<dbReference type="InterPro" id="IPR003593">
    <property type="entry name" value="AAA+_ATPase"/>
</dbReference>
<dbReference type="PANTHER" id="PTHR42711:SF5">
    <property type="entry name" value="ABC TRANSPORTER ATP-BINDING PROTEIN NATA"/>
    <property type="match status" value="1"/>
</dbReference>
<keyword evidence="3" id="KW-0547">Nucleotide-binding</keyword>
<comment type="similarity">
    <text evidence="1">Belongs to the ABC transporter superfamily.</text>
</comment>
<protein>
    <submittedName>
        <fullName evidence="7">ATP-binding cassette domain-containing protein</fullName>
    </submittedName>
</protein>
<dbReference type="Proteomes" id="UP000460194">
    <property type="component" value="Unassembled WGS sequence"/>
</dbReference>
<feature type="compositionally biased region" description="Low complexity" evidence="5">
    <location>
        <begin position="7"/>
        <end position="42"/>
    </location>
</feature>
<dbReference type="Gene3D" id="3.40.50.300">
    <property type="entry name" value="P-loop containing nucleotide triphosphate hydrolases"/>
    <property type="match status" value="1"/>
</dbReference>
<feature type="region of interest" description="Disordered" evidence="5">
    <location>
        <begin position="1"/>
        <end position="46"/>
    </location>
</feature>
<dbReference type="InterPro" id="IPR003439">
    <property type="entry name" value="ABC_transporter-like_ATP-bd"/>
</dbReference>
<feature type="domain" description="ABC transporter" evidence="6">
    <location>
        <begin position="44"/>
        <end position="265"/>
    </location>
</feature>
<evidence type="ECO:0000256" key="1">
    <source>
        <dbReference type="ARBA" id="ARBA00005417"/>
    </source>
</evidence>
<reference evidence="7 8" key="1">
    <citation type="submission" date="2019-11" db="EMBL/GenBank/DDBJ databases">
        <title>Genome sequences of 17 halophilic strains isolated from different environments.</title>
        <authorList>
            <person name="Furrow R.E."/>
        </authorList>
    </citation>
    <scope>NUCLEOTIDE SEQUENCE [LARGE SCALE GENOMIC DNA]</scope>
    <source>
        <strain evidence="7 8">22517_05_Cabo</strain>
    </source>
</reference>
<comment type="caution">
    <text evidence="7">The sequence shown here is derived from an EMBL/GenBank/DDBJ whole genome shotgun (WGS) entry which is preliminary data.</text>
</comment>
<dbReference type="RefSeq" id="WP_159369548.1">
    <property type="nucleotide sequence ID" value="NZ_WMEO01000036.1"/>
</dbReference>
<evidence type="ECO:0000313" key="8">
    <source>
        <dbReference type="Proteomes" id="UP000460194"/>
    </source>
</evidence>
<evidence type="ECO:0000259" key="6">
    <source>
        <dbReference type="PROSITE" id="PS50893"/>
    </source>
</evidence>
<dbReference type="GO" id="GO:0005524">
    <property type="term" value="F:ATP binding"/>
    <property type="evidence" value="ECO:0007669"/>
    <property type="project" value="UniProtKB-KW"/>
</dbReference>
<feature type="region of interest" description="Disordered" evidence="5">
    <location>
        <begin position="345"/>
        <end position="374"/>
    </location>
</feature>
<name>A0A6B1IHK2_9EURY</name>
<dbReference type="InterPro" id="IPR027417">
    <property type="entry name" value="P-loop_NTPase"/>
</dbReference>